<keyword evidence="1" id="KW-0732">Signal</keyword>
<evidence type="ECO:0000313" key="3">
    <source>
        <dbReference type="Proteomes" id="UP000242188"/>
    </source>
</evidence>
<dbReference type="PANTHER" id="PTHR35842">
    <property type="entry name" value="SI:CH211-67E16.11"/>
    <property type="match status" value="1"/>
</dbReference>
<accession>A0A210PVF5</accession>
<evidence type="ECO:0000313" key="2">
    <source>
        <dbReference type="EMBL" id="OWF40477.1"/>
    </source>
</evidence>
<dbReference type="Proteomes" id="UP000242188">
    <property type="component" value="Unassembled WGS sequence"/>
</dbReference>
<dbReference type="AlphaFoldDB" id="A0A210PVF5"/>
<comment type="caution">
    <text evidence="2">The sequence shown here is derived from an EMBL/GenBank/DDBJ whole genome shotgun (WGS) entry which is preliminary data.</text>
</comment>
<feature type="chain" id="PRO_5012103328" evidence="1">
    <location>
        <begin position="24"/>
        <end position="541"/>
    </location>
</feature>
<keyword evidence="3" id="KW-1185">Reference proteome</keyword>
<dbReference type="OrthoDB" id="6132489at2759"/>
<dbReference type="EMBL" id="NEDP02005461">
    <property type="protein sequence ID" value="OWF40477.1"/>
    <property type="molecule type" value="Genomic_DNA"/>
</dbReference>
<feature type="signal peptide" evidence="1">
    <location>
        <begin position="1"/>
        <end position="23"/>
    </location>
</feature>
<name>A0A210PVF5_MIZYE</name>
<gene>
    <name evidence="2" type="ORF">KP79_PYT19019</name>
</gene>
<reference evidence="2 3" key="1">
    <citation type="journal article" date="2017" name="Nat. Ecol. Evol.">
        <title>Scallop genome provides insights into evolution of bilaterian karyotype and development.</title>
        <authorList>
            <person name="Wang S."/>
            <person name="Zhang J."/>
            <person name="Jiao W."/>
            <person name="Li J."/>
            <person name="Xun X."/>
            <person name="Sun Y."/>
            <person name="Guo X."/>
            <person name="Huan P."/>
            <person name="Dong B."/>
            <person name="Zhang L."/>
            <person name="Hu X."/>
            <person name="Sun X."/>
            <person name="Wang J."/>
            <person name="Zhao C."/>
            <person name="Wang Y."/>
            <person name="Wang D."/>
            <person name="Huang X."/>
            <person name="Wang R."/>
            <person name="Lv J."/>
            <person name="Li Y."/>
            <person name="Zhang Z."/>
            <person name="Liu B."/>
            <person name="Lu W."/>
            <person name="Hui Y."/>
            <person name="Liang J."/>
            <person name="Zhou Z."/>
            <person name="Hou R."/>
            <person name="Li X."/>
            <person name="Liu Y."/>
            <person name="Li H."/>
            <person name="Ning X."/>
            <person name="Lin Y."/>
            <person name="Zhao L."/>
            <person name="Xing Q."/>
            <person name="Dou J."/>
            <person name="Li Y."/>
            <person name="Mao J."/>
            <person name="Guo H."/>
            <person name="Dou H."/>
            <person name="Li T."/>
            <person name="Mu C."/>
            <person name="Jiang W."/>
            <person name="Fu Q."/>
            <person name="Fu X."/>
            <person name="Miao Y."/>
            <person name="Liu J."/>
            <person name="Yu Q."/>
            <person name="Li R."/>
            <person name="Liao H."/>
            <person name="Li X."/>
            <person name="Kong Y."/>
            <person name="Jiang Z."/>
            <person name="Chourrout D."/>
            <person name="Li R."/>
            <person name="Bao Z."/>
        </authorList>
    </citation>
    <scope>NUCLEOTIDE SEQUENCE [LARGE SCALE GENOMIC DNA]</scope>
    <source>
        <strain evidence="2 3">PY_sf001</strain>
    </source>
</reference>
<sequence length="541" mass="62268">MHYLKQKTFSFILSVCNFIQVLSVLPFITDNSSERFSLDDGQWSSSGNLRESDWAEAAYNYVHHLDCNNVFFTTGKECRDLVTIPKSSMVIHIAPKTIVGRYKAVLPDEVLSRKETFDGVLVVDPYPNANFGHLVIVFVIKEENRNTCRTKDGLYIESSGDCLTLALKRRCKNAIKRHGRRKHHARRCEINFLPVVHFDTGRTQELYMEQRYNFLKCWKNKDGFGRCPELRPLNESTELICNPIKENTKRCSTTHEMVHTTCRIFEICDQAVLVSGGWNRQTTGISHKHNLERFYWMLRQYAFKKRNINIFFANGATGINLPGESPHQVHPAAMKYALRYHIQTLCRSPHCVNSLVLYLNSPAKTDGTMLLWDVNNDGLAEDNEKYPLSELKEDLAHCSASYVHVIVDQSYAGQIGDAFRNSHRHRNVIVFASGRDNEYSFDGEYTRQWVKANHTQECTWQVHKHSKNSIKHSTPEVNEGSRGAVRTTLFGAPCNVIPPFTQRELRHNYLGCQSLPTALWITKLLSQSEYKSKDASPWRRK</sequence>
<proteinExistence type="predicted"/>
<dbReference type="PANTHER" id="PTHR35842:SF1">
    <property type="entry name" value="SI:CH211-67E16.11"/>
    <property type="match status" value="1"/>
</dbReference>
<evidence type="ECO:0000256" key="1">
    <source>
        <dbReference type="SAM" id="SignalP"/>
    </source>
</evidence>
<protein>
    <submittedName>
        <fullName evidence="2">Uncharacterized protein</fullName>
    </submittedName>
</protein>
<organism evidence="2 3">
    <name type="scientific">Mizuhopecten yessoensis</name>
    <name type="common">Japanese scallop</name>
    <name type="synonym">Patinopecten yessoensis</name>
    <dbReference type="NCBI Taxonomy" id="6573"/>
    <lineage>
        <taxon>Eukaryota</taxon>
        <taxon>Metazoa</taxon>
        <taxon>Spiralia</taxon>
        <taxon>Lophotrochozoa</taxon>
        <taxon>Mollusca</taxon>
        <taxon>Bivalvia</taxon>
        <taxon>Autobranchia</taxon>
        <taxon>Pteriomorphia</taxon>
        <taxon>Pectinida</taxon>
        <taxon>Pectinoidea</taxon>
        <taxon>Pectinidae</taxon>
        <taxon>Mizuhopecten</taxon>
    </lineage>
</organism>